<dbReference type="Proteomes" id="UP001432322">
    <property type="component" value="Unassembled WGS sequence"/>
</dbReference>
<gene>
    <name evidence="2" type="ORF">PFISCL1PPCAC_27692</name>
</gene>
<accession>A0AAV5WY16</accession>
<feature type="region of interest" description="Disordered" evidence="1">
    <location>
        <begin position="20"/>
        <end position="39"/>
    </location>
</feature>
<feature type="non-terminal residue" evidence="2">
    <location>
        <position position="1"/>
    </location>
</feature>
<protein>
    <submittedName>
        <fullName evidence="2">Uncharacterized protein</fullName>
    </submittedName>
</protein>
<evidence type="ECO:0000313" key="3">
    <source>
        <dbReference type="Proteomes" id="UP001432322"/>
    </source>
</evidence>
<organism evidence="2 3">
    <name type="scientific">Pristionchus fissidentatus</name>
    <dbReference type="NCBI Taxonomy" id="1538716"/>
    <lineage>
        <taxon>Eukaryota</taxon>
        <taxon>Metazoa</taxon>
        <taxon>Ecdysozoa</taxon>
        <taxon>Nematoda</taxon>
        <taxon>Chromadorea</taxon>
        <taxon>Rhabditida</taxon>
        <taxon>Rhabditina</taxon>
        <taxon>Diplogasteromorpha</taxon>
        <taxon>Diplogasteroidea</taxon>
        <taxon>Neodiplogasteridae</taxon>
        <taxon>Pristionchus</taxon>
    </lineage>
</organism>
<sequence>FTMLSTDCFRACPLGNNTSLNRGSGQESMFSSASSYSNNSSSLFGQTVPVDRQLFVNTQMTAQQCVDLYQRAGGSSYSGGEPVLQLRL</sequence>
<feature type="compositionally biased region" description="Low complexity" evidence="1">
    <location>
        <begin position="28"/>
        <end position="39"/>
    </location>
</feature>
<dbReference type="AlphaFoldDB" id="A0AAV5WY16"/>
<name>A0AAV5WY16_9BILA</name>
<keyword evidence="3" id="KW-1185">Reference proteome</keyword>
<comment type="caution">
    <text evidence="2">The sequence shown here is derived from an EMBL/GenBank/DDBJ whole genome shotgun (WGS) entry which is preliminary data.</text>
</comment>
<evidence type="ECO:0000313" key="2">
    <source>
        <dbReference type="EMBL" id="GMT36395.1"/>
    </source>
</evidence>
<evidence type="ECO:0000256" key="1">
    <source>
        <dbReference type="SAM" id="MobiDB-lite"/>
    </source>
</evidence>
<reference evidence="2" key="1">
    <citation type="submission" date="2023-10" db="EMBL/GenBank/DDBJ databases">
        <title>Genome assembly of Pristionchus species.</title>
        <authorList>
            <person name="Yoshida K."/>
            <person name="Sommer R.J."/>
        </authorList>
    </citation>
    <scope>NUCLEOTIDE SEQUENCE</scope>
    <source>
        <strain evidence="2">RS5133</strain>
    </source>
</reference>
<proteinExistence type="predicted"/>
<dbReference type="EMBL" id="BTSY01000007">
    <property type="protein sequence ID" value="GMT36395.1"/>
    <property type="molecule type" value="Genomic_DNA"/>
</dbReference>